<sequence>MFDNRKIYRVCHKKQGLVTFNVTVKETNLNIQADSDLSKQAVRSILDHRQYIENHIACFPGFADSMTPLSSPGIAPKIISEMTQAAKTAGVGPMAAVAGAVAQSVGRDLLQWSANVLVENGGDIFIKSDTQTIFTIYAGSSPLSMKAGIKVARRAASFAMCTSSGTVGHSKSFGKADAVSVLADCCALADAAATSLGNEIQTPKDIERAIAIGKNMAGVQGIIIISGKQIGLWGALELIKL</sequence>
<protein>
    <submittedName>
        <fullName evidence="2">UPF0280 family protein</fullName>
    </submittedName>
</protein>
<evidence type="ECO:0000313" key="4">
    <source>
        <dbReference type="Proteomes" id="UP000293902"/>
    </source>
</evidence>
<dbReference type="Gene3D" id="3.10.520.10">
    <property type="entry name" value="ApbE-like domains"/>
    <property type="match status" value="1"/>
</dbReference>
<evidence type="ECO:0000313" key="2">
    <source>
        <dbReference type="EMBL" id="RAM00988.1"/>
    </source>
</evidence>
<keyword evidence="4" id="KW-1185">Reference proteome</keyword>
<dbReference type="InterPro" id="IPR003374">
    <property type="entry name" value="ApbE-like_sf"/>
</dbReference>
<reference evidence="1 4" key="2">
    <citation type="submission" date="2019-02" db="EMBL/GenBank/DDBJ databases">
        <title>Complete genome sequence of Desulfobacter hydrogenophilus AcRS1.</title>
        <authorList>
            <person name="Marietou A."/>
            <person name="Lund M.B."/>
            <person name="Marshall I.P.G."/>
            <person name="Schreiber L."/>
            <person name="Jorgensen B."/>
        </authorList>
    </citation>
    <scope>NUCLEOTIDE SEQUENCE [LARGE SCALE GENOMIC DNA]</scope>
    <source>
        <strain evidence="1 4">AcRS1</strain>
    </source>
</reference>
<dbReference type="SUPFAM" id="SSF143631">
    <property type="entry name" value="ApbE-like"/>
    <property type="match status" value="1"/>
</dbReference>
<reference evidence="2 3" key="1">
    <citation type="submission" date="2018-06" db="EMBL/GenBank/DDBJ databases">
        <title>Complete Genome Sequence of Desulfobacter hydrogenophilus (DSM3380).</title>
        <authorList>
            <person name="Marietou A."/>
            <person name="Schreiber L."/>
            <person name="Marshall I."/>
            <person name="Jorgensen B."/>
        </authorList>
    </citation>
    <scope>NUCLEOTIDE SEQUENCE [LARGE SCALE GENOMIC DNA]</scope>
    <source>
        <strain evidence="2 3">DSM 3380</strain>
    </source>
</reference>
<dbReference type="OrthoDB" id="9787842at2"/>
<dbReference type="Proteomes" id="UP000248798">
    <property type="component" value="Unassembled WGS sequence"/>
</dbReference>
<evidence type="ECO:0000313" key="3">
    <source>
        <dbReference type="Proteomes" id="UP000248798"/>
    </source>
</evidence>
<dbReference type="InterPro" id="IPR007183">
    <property type="entry name" value="UPF0280"/>
</dbReference>
<proteinExistence type="predicted"/>
<gene>
    <name evidence="2" type="ORF">DO021_16040</name>
    <name evidence="1" type="ORF">EYB58_18000</name>
</gene>
<dbReference type="EMBL" id="QLNI01000034">
    <property type="protein sequence ID" value="RAM00988.1"/>
    <property type="molecule type" value="Genomic_DNA"/>
</dbReference>
<name>A0A328F8M1_9BACT</name>
<organism evidence="2 3">
    <name type="scientific">Desulfobacter hydrogenophilus</name>
    <dbReference type="NCBI Taxonomy" id="2291"/>
    <lineage>
        <taxon>Bacteria</taxon>
        <taxon>Pseudomonadati</taxon>
        <taxon>Thermodesulfobacteriota</taxon>
        <taxon>Desulfobacteria</taxon>
        <taxon>Desulfobacterales</taxon>
        <taxon>Desulfobacteraceae</taxon>
        <taxon>Desulfobacter</taxon>
    </lineage>
</organism>
<accession>A0A328F8M1</accession>
<dbReference type="AlphaFoldDB" id="A0A328F8M1"/>
<dbReference type="RefSeq" id="WP_111958502.1">
    <property type="nucleotide sequence ID" value="NZ_CP036313.1"/>
</dbReference>
<dbReference type="EMBL" id="CP036313">
    <property type="protein sequence ID" value="QBH14651.1"/>
    <property type="molecule type" value="Genomic_DNA"/>
</dbReference>
<dbReference type="PIRSF" id="PIRSF006421">
    <property type="entry name" value="UCP006421"/>
    <property type="match status" value="1"/>
</dbReference>
<evidence type="ECO:0000313" key="1">
    <source>
        <dbReference type="EMBL" id="QBH14651.1"/>
    </source>
</evidence>
<dbReference type="Proteomes" id="UP000293902">
    <property type="component" value="Chromosome"/>
</dbReference>